<gene>
    <name evidence="6" type="ORF">DWU89_18265</name>
    <name evidence="5" type="ORF">H8784_17825</name>
</gene>
<dbReference type="GO" id="GO:0000166">
    <property type="term" value="F:nucleotide binding"/>
    <property type="evidence" value="ECO:0007669"/>
    <property type="project" value="InterPro"/>
</dbReference>
<dbReference type="Proteomes" id="UP000256321">
    <property type="component" value="Unassembled WGS sequence"/>
</dbReference>
<comment type="similarity">
    <text evidence="1">Belongs to the Gfo/Idh/MocA family.</text>
</comment>
<proteinExistence type="inferred from homology"/>
<feature type="domain" description="Gfo/Idh/MocA-like oxidoreductase N-terminal" evidence="3">
    <location>
        <begin position="4"/>
        <end position="120"/>
    </location>
</feature>
<dbReference type="RefSeq" id="WP_115501068.1">
    <property type="nucleotide sequence ID" value="NZ_JACRTI010000065.1"/>
</dbReference>
<organism evidence="6 7">
    <name type="scientific">Parabacteroides acidifaciens</name>
    <dbReference type="NCBI Taxonomy" id="2290935"/>
    <lineage>
        <taxon>Bacteria</taxon>
        <taxon>Pseudomonadati</taxon>
        <taxon>Bacteroidota</taxon>
        <taxon>Bacteroidia</taxon>
        <taxon>Bacteroidales</taxon>
        <taxon>Tannerellaceae</taxon>
        <taxon>Parabacteroides</taxon>
    </lineage>
</organism>
<dbReference type="PANTHER" id="PTHR22604:SF105">
    <property type="entry name" value="TRANS-1,2-DIHYDROBENZENE-1,2-DIOL DEHYDROGENASE"/>
    <property type="match status" value="1"/>
</dbReference>
<sequence length="326" mass="36625">MENFKVGIIGAGHIARKMAHTLRDMEGVEPYAVASRNFGNAESFAREWGFTQAYGSYEELADDPEVQLIYIATPHSFHFEHARMCIGKGKPVLLEKAFTANAREAELLIRLSEEKQVFLTEAIWTRYMPFSATLRELVDNGTIGRVMMLTANIGYPIAEKERIARPDLCGGALLDIGVYPINFAMMLFGTEITGITSACVKGETGVDLQNSITFVYKNHRMAVLQMTAFCANDRQGVISGDNGYIIVDNINNPQQAVVYSINHEEIARYTCPPQITGFEYQVQASIDAIREGKIETPYMPHSETLRVMRMLDDLRSEWGVRFPMDE</sequence>
<evidence type="ECO:0000313" key="7">
    <source>
        <dbReference type="Proteomes" id="UP000256321"/>
    </source>
</evidence>
<dbReference type="Proteomes" id="UP000629596">
    <property type="component" value="Unassembled WGS sequence"/>
</dbReference>
<dbReference type="Gene3D" id="3.30.360.10">
    <property type="entry name" value="Dihydrodipicolinate Reductase, domain 2"/>
    <property type="match status" value="1"/>
</dbReference>
<dbReference type="AlphaFoldDB" id="A0A3D8HAD1"/>
<keyword evidence="2" id="KW-0560">Oxidoreductase</keyword>
<comment type="caution">
    <text evidence="6">The sequence shown here is derived from an EMBL/GenBank/DDBJ whole genome shotgun (WGS) entry which is preliminary data.</text>
</comment>
<dbReference type="SUPFAM" id="SSF51735">
    <property type="entry name" value="NAD(P)-binding Rossmann-fold domains"/>
    <property type="match status" value="1"/>
</dbReference>
<feature type="domain" description="GFO/IDH/MocA-like oxidoreductase" evidence="4">
    <location>
        <begin position="132"/>
        <end position="245"/>
    </location>
</feature>
<evidence type="ECO:0000256" key="1">
    <source>
        <dbReference type="ARBA" id="ARBA00010928"/>
    </source>
</evidence>
<evidence type="ECO:0000313" key="8">
    <source>
        <dbReference type="Proteomes" id="UP000629596"/>
    </source>
</evidence>
<dbReference type="EMBL" id="QREV01000065">
    <property type="protein sequence ID" value="RDU47690.1"/>
    <property type="molecule type" value="Genomic_DNA"/>
</dbReference>
<reference evidence="5 8" key="2">
    <citation type="submission" date="2020-08" db="EMBL/GenBank/DDBJ databases">
        <title>Genome public.</title>
        <authorList>
            <person name="Liu C."/>
            <person name="Sun Q."/>
        </authorList>
    </citation>
    <scope>NUCLEOTIDE SEQUENCE [LARGE SCALE GENOMIC DNA]</scope>
    <source>
        <strain evidence="5 8">426_9</strain>
    </source>
</reference>
<evidence type="ECO:0000259" key="3">
    <source>
        <dbReference type="Pfam" id="PF01408"/>
    </source>
</evidence>
<dbReference type="InterPro" id="IPR055170">
    <property type="entry name" value="GFO_IDH_MocA-like_dom"/>
</dbReference>
<dbReference type="InterPro" id="IPR050984">
    <property type="entry name" value="Gfo/Idh/MocA_domain"/>
</dbReference>
<evidence type="ECO:0000313" key="5">
    <source>
        <dbReference type="EMBL" id="MBC8603573.1"/>
    </source>
</evidence>
<evidence type="ECO:0000259" key="4">
    <source>
        <dbReference type="Pfam" id="PF22725"/>
    </source>
</evidence>
<dbReference type="PANTHER" id="PTHR22604">
    <property type="entry name" value="OXIDOREDUCTASES"/>
    <property type="match status" value="1"/>
</dbReference>
<dbReference type="InterPro" id="IPR036291">
    <property type="entry name" value="NAD(P)-bd_dom_sf"/>
</dbReference>
<keyword evidence="8" id="KW-1185">Reference proteome</keyword>
<dbReference type="EMBL" id="JACRTI010000065">
    <property type="protein sequence ID" value="MBC8603573.1"/>
    <property type="molecule type" value="Genomic_DNA"/>
</dbReference>
<reference evidence="6 7" key="1">
    <citation type="submission" date="2018-07" db="EMBL/GenBank/DDBJ databases">
        <title>Parabacteroides acidifaciens nov. sp., isolated from human feces.</title>
        <authorList>
            <person name="Wang Y.J."/>
        </authorList>
    </citation>
    <scope>NUCLEOTIDE SEQUENCE [LARGE SCALE GENOMIC DNA]</scope>
    <source>
        <strain evidence="6 7">426-9</strain>
    </source>
</reference>
<name>A0A3D8HAD1_9BACT</name>
<evidence type="ECO:0000313" key="6">
    <source>
        <dbReference type="EMBL" id="RDU47690.1"/>
    </source>
</evidence>
<protein>
    <submittedName>
        <fullName evidence="6">Gfo/Idh/MocA family oxidoreductase</fullName>
    </submittedName>
</protein>
<dbReference type="Pfam" id="PF01408">
    <property type="entry name" value="GFO_IDH_MocA"/>
    <property type="match status" value="1"/>
</dbReference>
<dbReference type="InterPro" id="IPR000683">
    <property type="entry name" value="Gfo/Idh/MocA-like_OxRdtase_N"/>
</dbReference>
<evidence type="ECO:0000256" key="2">
    <source>
        <dbReference type="ARBA" id="ARBA00023002"/>
    </source>
</evidence>
<dbReference type="Gene3D" id="3.40.50.720">
    <property type="entry name" value="NAD(P)-binding Rossmann-like Domain"/>
    <property type="match status" value="1"/>
</dbReference>
<dbReference type="Pfam" id="PF22725">
    <property type="entry name" value="GFO_IDH_MocA_C3"/>
    <property type="match status" value="1"/>
</dbReference>
<dbReference type="GO" id="GO:0016491">
    <property type="term" value="F:oxidoreductase activity"/>
    <property type="evidence" value="ECO:0007669"/>
    <property type="project" value="UniProtKB-KW"/>
</dbReference>
<accession>A0A3D8HAD1</accession>
<dbReference type="SUPFAM" id="SSF55347">
    <property type="entry name" value="Glyceraldehyde-3-phosphate dehydrogenase-like, C-terminal domain"/>
    <property type="match status" value="1"/>
</dbReference>